<dbReference type="AlphaFoldDB" id="F4QBT5"/>
<evidence type="ECO:0000313" key="3">
    <source>
        <dbReference type="Proteomes" id="UP000007797"/>
    </source>
</evidence>
<dbReference type="OMA" id="IICINCS"/>
<name>F4QBT5_CACFS</name>
<dbReference type="RefSeq" id="XP_004351181.1">
    <property type="nucleotide sequence ID" value="XM_004351129.1"/>
</dbReference>
<evidence type="ECO:0000313" key="2">
    <source>
        <dbReference type="EMBL" id="EGG14673.1"/>
    </source>
</evidence>
<evidence type="ECO:0000259" key="1">
    <source>
        <dbReference type="PROSITE" id="PS51792"/>
    </source>
</evidence>
<feature type="domain" description="Yippee" evidence="1">
    <location>
        <begin position="1"/>
        <end position="71"/>
    </location>
</feature>
<dbReference type="InterPro" id="IPR034751">
    <property type="entry name" value="Yippee"/>
</dbReference>
<keyword evidence="3" id="KW-1185">Reference proteome</keyword>
<dbReference type="PROSITE" id="PS51792">
    <property type="entry name" value="YIPPEE"/>
    <property type="match status" value="1"/>
</dbReference>
<accession>F4QBT5</accession>
<gene>
    <name evidence="2" type="primary">ypel</name>
    <name evidence="2" type="ORF">DFA_10931</name>
</gene>
<dbReference type="GeneID" id="14866610"/>
<dbReference type="Proteomes" id="UP000007797">
    <property type="component" value="Unassembled WGS sequence"/>
</dbReference>
<proteinExistence type="predicted"/>
<dbReference type="InterPro" id="IPR039058">
    <property type="entry name" value="Yippee_fam"/>
</dbReference>
<sequence>MGRQFQGRTGKSYLFAACSNVCFSEAEDRQFNSGEYNVRDIICINCSQILGWKYEYGYGYQTTKQQQQQPF</sequence>
<organism evidence="2 3">
    <name type="scientific">Cavenderia fasciculata</name>
    <name type="common">Slime mold</name>
    <name type="synonym">Dictyostelium fasciculatum</name>
    <dbReference type="NCBI Taxonomy" id="261658"/>
    <lineage>
        <taxon>Eukaryota</taxon>
        <taxon>Amoebozoa</taxon>
        <taxon>Evosea</taxon>
        <taxon>Eumycetozoa</taxon>
        <taxon>Dictyostelia</taxon>
        <taxon>Acytosteliales</taxon>
        <taxon>Cavenderiaceae</taxon>
        <taxon>Cavenderia</taxon>
    </lineage>
</organism>
<reference evidence="3" key="1">
    <citation type="journal article" date="2011" name="Genome Res.">
        <title>Phylogeny-wide analysis of social amoeba genomes highlights ancient origins for complex intercellular communication.</title>
        <authorList>
            <person name="Heidel A.J."/>
            <person name="Lawal H.M."/>
            <person name="Felder M."/>
            <person name="Schilde C."/>
            <person name="Helps N.R."/>
            <person name="Tunggal B."/>
            <person name="Rivero F."/>
            <person name="John U."/>
            <person name="Schleicher M."/>
            <person name="Eichinger L."/>
            <person name="Platzer M."/>
            <person name="Noegel A.A."/>
            <person name="Schaap P."/>
            <person name="Gloeckner G."/>
        </authorList>
    </citation>
    <scope>NUCLEOTIDE SEQUENCE [LARGE SCALE GENOMIC DNA]</scope>
    <source>
        <strain evidence="3">SH3</strain>
    </source>
</reference>
<dbReference type="PANTHER" id="PTHR13848">
    <property type="entry name" value="PROTEIN YIPPEE-LIKE CG15309-RELATED"/>
    <property type="match status" value="1"/>
</dbReference>
<dbReference type="STRING" id="1054147.F4QBT5"/>
<dbReference type="KEGG" id="dfa:DFA_10931"/>
<protein>
    <submittedName>
        <fullName evidence="2">Yippee-like protein</fullName>
    </submittedName>
</protein>
<dbReference type="OrthoDB" id="6407410at2759"/>
<dbReference type="EMBL" id="GL883028">
    <property type="protein sequence ID" value="EGG14673.1"/>
    <property type="molecule type" value="Genomic_DNA"/>
</dbReference>